<dbReference type="PROSITE" id="PS51462">
    <property type="entry name" value="NUDIX"/>
    <property type="match status" value="1"/>
</dbReference>
<dbReference type="InterPro" id="IPR020476">
    <property type="entry name" value="Nudix_hydrolase"/>
</dbReference>
<comment type="caution">
    <text evidence="5">The sequence shown here is derived from an EMBL/GenBank/DDBJ whole genome shotgun (WGS) entry which is preliminary data.</text>
</comment>
<feature type="domain" description="Nudix hydrolase" evidence="4">
    <location>
        <begin position="23"/>
        <end position="148"/>
    </location>
</feature>
<evidence type="ECO:0000256" key="3">
    <source>
        <dbReference type="RuleBase" id="RU003476"/>
    </source>
</evidence>
<dbReference type="PANTHER" id="PTHR43046">
    <property type="entry name" value="GDP-MANNOSE MANNOSYL HYDROLASE"/>
    <property type="match status" value="1"/>
</dbReference>
<name>A0A7D8D5J2_9BACI</name>
<keyword evidence="2 3" id="KW-0378">Hydrolase</keyword>
<evidence type="ECO:0000256" key="2">
    <source>
        <dbReference type="ARBA" id="ARBA00022801"/>
    </source>
</evidence>
<dbReference type="Proteomes" id="UP000194422">
    <property type="component" value="Unassembled WGS sequence"/>
</dbReference>
<dbReference type="InterPro" id="IPR000086">
    <property type="entry name" value="NUDIX_hydrolase_dom"/>
</dbReference>
<dbReference type="CDD" id="cd02883">
    <property type="entry name" value="NUDIX_Hydrolase"/>
    <property type="match status" value="1"/>
</dbReference>
<accession>A0A7D8D5J2</accession>
<evidence type="ECO:0000313" key="6">
    <source>
        <dbReference type="Proteomes" id="UP000194422"/>
    </source>
</evidence>
<dbReference type="InterPro" id="IPR020084">
    <property type="entry name" value="NUDIX_hydrolase_CS"/>
</dbReference>
<dbReference type="PRINTS" id="PR00502">
    <property type="entry name" value="NUDIXFAMILY"/>
</dbReference>
<evidence type="ECO:0000259" key="4">
    <source>
        <dbReference type="PROSITE" id="PS51462"/>
    </source>
</evidence>
<organism evidence="5 6">
    <name type="scientific">Bacillus paranthracis</name>
    <dbReference type="NCBI Taxonomy" id="2026186"/>
    <lineage>
        <taxon>Bacteria</taxon>
        <taxon>Bacillati</taxon>
        <taxon>Bacillota</taxon>
        <taxon>Bacilli</taxon>
        <taxon>Bacillales</taxon>
        <taxon>Bacillaceae</taxon>
        <taxon>Bacillus</taxon>
        <taxon>Bacillus cereus group</taxon>
    </lineage>
</organism>
<comment type="cofactor">
    <cofactor evidence="1">
        <name>Mg(2+)</name>
        <dbReference type="ChEBI" id="CHEBI:18420"/>
    </cofactor>
</comment>
<gene>
    <name evidence="5" type="ORF">BACERE00174_04003</name>
</gene>
<comment type="similarity">
    <text evidence="3">Belongs to the Nudix hydrolase family.</text>
</comment>
<dbReference type="PANTHER" id="PTHR43046:SF2">
    <property type="entry name" value="8-OXO-DGTP DIPHOSPHATASE-RELATED"/>
    <property type="match status" value="1"/>
</dbReference>
<protein>
    <submittedName>
        <fullName evidence="5">NADH pyrophosphatase</fullName>
    </submittedName>
</protein>
<dbReference type="SUPFAM" id="SSF55811">
    <property type="entry name" value="Nudix"/>
    <property type="match status" value="1"/>
</dbReference>
<proteinExistence type="inferred from homology"/>
<dbReference type="GO" id="GO:0016787">
    <property type="term" value="F:hydrolase activity"/>
    <property type="evidence" value="ECO:0007669"/>
    <property type="project" value="UniProtKB-KW"/>
</dbReference>
<dbReference type="EMBL" id="FWYW01000084">
    <property type="protein sequence ID" value="SME21701.1"/>
    <property type="molecule type" value="Genomic_DNA"/>
</dbReference>
<dbReference type="Gene3D" id="3.90.79.10">
    <property type="entry name" value="Nucleoside Triphosphate Pyrophosphohydrolase"/>
    <property type="match status" value="1"/>
</dbReference>
<evidence type="ECO:0000313" key="5">
    <source>
        <dbReference type="EMBL" id="SME21701.1"/>
    </source>
</evidence>
<reference evidence="5 6" key="1">
    <citation type="submission" date="2017-04" db="EMBL/GenBank/DDBJ databases">
        <authorList>
            <person name="Criscuolo A."/>
        </authorList>
    </citation>
    <scope>NUCLEOTIDE SEQUENCE [LARGE SCALE GENOMIC DNA]</scope>
    <source>
        <strain evidence="5">16-00174</strain>
    </source>
</reference>
<dbReference type="Pfam" id="PF00293">
    <property type="entry name" value="NUDIX"/>
    <property type="match status" value="1"/>
</dbReference>
<dbReference type="AlphaFoldDB" id="A0A7D8D5J2"/>
<dbReference type="PROSITE" id="PS00893">
    <property type="entry name" value="NUDIX_BOX"/>
    <property type="match status" value="1"/>
</dbReference>
<dbReference type="InterPro" id="IPR015797">
    <property type="entry name" value="NUDIX_hydrolase-like_dom_sf"/>
</dbReference>
<sequence length="169" mass="19375">MLIGIYEIFIITRRLNLEQKTPKHIVAVAGYLTNEKDEVLLAKVHWRADTWELPGGQVEEGEALDQAVCREMLEETGLTVKPLGVTGVYYNASMNILAVVFKVAYVSGEIKIQHEEIQEAKFVALNEENINEYITRPHMKSRTLDAMRATHFIPYETWEVQPYNLIGRL</sequence>
<evidence type="ECO:0000256" key="1">
    <source>
        <dbReference type="ARBA" id="ARBA00001946"/>
    </source>
</evidence>